<evidence type="ECO:0000313" key="3">
    <source>
        <dbReference type="EMBL" id="MFC3494369.1"/>
    </source>
</evidence>
<keyword evidence="2" id="KW-1133">Transmembrane helix</keyword>
<protein>
    <submittedName>
        <fullName evidence="3">MFS transporter permease</fullName>
    </submittedName>
</protein>
<feature type="transmembrane region" description="Helical" evidence="2">
    <location>
        <begin position="149"/>
        <end position="167"/>
    </location>
</feature>
<dbReference type="EMBL" id="JBHRWO010000015">
    <property type="protein sequence ID" value="MFC3494369.1"/>
    <property type="molecule type" value="Genomic_DNA"/>
</dbReference>
<name>A0ABV7Q3K5_9ACTN</name>
<feature type="transmembrane region" description="Helical" evidence="2">
    <location>
        <begin position="12"/>
        <end position="34"/>
    </location>
</feature>
<reference evidence="4" key="1">
    <citation type="journal article" date="2019" name="Int. J. Syst. Evol. Microbiol.">
        <title>The Global Catalogue of Microorganisms (GCM) 10K type strain sequencing project: providing services to taxonomists for standard genome sequencing and annotation.</title>
        <authorList>
            <consortium name="The Broad Institute Genomics Platform"/>
            <consortium name="The Broad Institute Genome Sequencing Center for Infectious Disease"/>
            <person name="Wu L."/>
            <person name="Ma J."/>
        </authorList>
    </citation>
    <scope>NUCLEOTIDE SEQUENCE [LARGE SCALE GENOMIC DNA]</scope>
    <source>
        <strain evidence="4">CGMCC 4.7396</strain>
    </source>
</reference>
<dbReference type="RefSeq" id="WP_387978048.1">
    <property type="nucleotide sequence ID" value="NZ_JBHRWO010000015.1"/>
</dbReference>
<feature type="region of interest" description="Disordered" evidence="1">
    <location>
        <begin position="284"/>
        <end position="308"/>
    </location>
</feature>
<keyword evidence="4" id="KW-1185">Reference proteome</keyword>
<evidence type="ECO:0000313" key="4">
    <source>
        <dbReference type="Proteomes" id="UP001595712"/>
    </source>
</evidence>
<feature type="transmembrane region" description="Helical" evidence="2">
    <location>
        <begin position="240"/>
        <end position="261"/>
    </location>
</feature>
<accession>A0ABV7Q3K5</accession>
<organism evidence="3 4">
    <name type="scientific">Glycomyces rhizosphaerae</name>
    <dbReference type="NCBI Taxonomy" id="2054422"/>
    <lineage>
        <taxon>Bacteria</taxon>
        <taxon>Bacillati</taxon>
        <taxon>Actinomycetota</taxon>
        <taxon>Actinomycetes</taxon>
        <taxon>Glycomycetales</taxon>
        <taxon>Glycomycetaceae</taxon>
        <taxon>Glycomyces</taxon>
    </lineage>
</organism>
<dbReference type="Proteomes" id="UP001595712">
    <property type="component" value="Unassembled WGS sequence"/>
</dbReference>
<sequence length="308" mass="35566">MSSVTRYVNGFFFTPVALGRVAAMRFLAGLFVWIEWWAYKPFIIQHRFLPEDLYQPLLIGRVLPIPAPNYWIVTGTLVVMLAAALPVMLGYRPRLFGWILFIAYFEWMLIYNSYGKVDHASFGFMALLLVLCMMPEARWGDREHLSQRVGWGFNLVQIAVVCTYFLSTWSKFRYGGLEWANSGVFTWAIIRRGTVFSDWLLDFPQLLTAAQWGMIAFELLTPLVLFVYPWKRIQYSIIAFFYAFHVAIFAALTISFLPHLFAMACFLPLERIDPKDLARRARAKLQGRKGMPNPRDRGETDPELTATG</sequence>
<feature type="transmembrane region" description="Helical" evidence="2">
    <location>
        <begin position="95"/>
        <end position="114"/>
    </location>
</feature>
<feature type="transmembrane region" description="Helical" evidence="2">
    <location>
        <begin position="70"/>
        <end position="88"/>
    </location>
</feature>
<gene>
    <name evidence="3" type="ORF">ACFO8M_17935</name>
</gene>
<comment type="caution">
    <text evidence="3">The sequence shown here is derived from an EMBL/GenBank/DDBJ whole genome shotgun (WGS) entry which is preliminary data.</text>
</comment>
<feature type="transmembrane region" description="Helical" evidence="2">
    <location>
        <begin position="209"/>
        <end position="228"/>
    </location>
</feature>
<proteinExistence type="predicted"/>
<feature type="transmembrane region" description="Helical" evidence="2">
    <location>
        <begin position="120"/>
        <end position="137"/>
    </location>
</feature>
<keyword evidence="2" id="KW-0472">Membrane</keyword>
<keyword evidence="2" id="KW-0812">Transmembrane</keyword>
<evidence type="ECO:0000256" key="1">
    <source>
        <dbReference type="SAM" id="MobiDB-lite"/>
    </source>
</evidence>
<evidence type="ECO:0000256" key="2">
    <source>
        <dbReference type="SAM" id="Phobius"/>
    </source>
</evidence>